<dbReference type="Gene3D" id="3.40.1190.20">
    <property type="match status" value="1"/>
</dbReference>
<keyword evidence="2" id="KW-0418">Kinase</keyword>
<evidence type="ECO:0000313" key="5">
    <source>
        <dbReference type="Proteomes" id="UP000708338"/>
    </source>
</evidence>
<organism evidence="4 5">
    <name type="scientific">Enterocloster citroniae</name>
    <dbReference type="NCBI Taxonomy" id="358743"/>
    <lineage>
        <taxon>Bacteria</taxon>
        <taxon>Bacillati</taxon>
        <taxon>Bacillota</taxon>
        <taxon>Clostridia</taxon>
        <taxon>Lachnospirales</taxon>
        <taxon>Lachnospiraceae</taxon>
        <taxon>Enterocloster</taxon>
    </lineage>
</organism>
<comment type="caution">
    <text evidence="4">The sequence shown here is derived from an EMBL/GenBank/DDBJ whole genome shotgun (WGS) entry which is preliminary data.</text>
</comment>
<dbReference type="InterPro" id="IPR011611">
    <property type="entry name" value="PfkB_dom"/>
</dbReference>
<evidence type="ECO:0000256" key="2">
    <source>
        <dbReference type="ARBA" id="ARBA00022777"/>
    </source>
</evidence>
<dbReference type="RefSeq" id="WP_007862138.1">
    <property type="nucleotide sequence ID" value="NZ_CABJDD010000006.1"/>
</dbReference>
<keyword evidence="1" id="KW-0808">Transferase</keyword>
<name>A0AA41FLC0_9FIRM</name>
<proteinExistence type="predicted"/>
<gene>
    <name evidence="4" type="ORF">GPL26_28325</name>
</gene>
<evidence type="ECO:0000259" key="3">
    <source>
        <dbReference type="Pfam" id="PF00294"/>
    </source>
</evidence>
<reference evidence="4" key="1">
    <citation type="journal article" date="2021" name="Gut Microbes">
        <title>A synthetic consortium of 100 gut commensals modulates the composition and function in a colon model of the microbiome of elderly subjects.</title>
        <authorList>
            <person name="Perez M."/>
            <person name="Ntemiri A."/>
            <person name="Tan H."/>
            <person name="Harris H.M.B."/>
            <person name="Roager H.M."/>
            <person name="Ribiere C."/>
            <person name="O'Toole P.W."/>
        </authorList>
    </citation>
    <scope>NUCLEOTIDE SEQUENCE</scope>
    <source>
        <strain evidence="4">MCC335</strain>
    </source>
</reference>
<dbReference type="SUPFAM" id="SSF53613">
    <property type="entry name" value="Ribokinase-like"/>
    <property type="match status" value="1"/>
</dbReference>
<feature type="domain" description="Carbohydrate kinase PfkB" evidence="3">
    <location>
        <begin position="13"/>
        <end position="294"/>
    </location>
</feature>
<dbReference type="PANTHER" id="PTHR10584:SF166">
    <property type="entry name" value="RIBOKINASE"/>
    <property type="match status" value="1"/>
</dbReference>
<accession>A0AA41FLC0</accession>
<dbReference type="EMBL" id="WQPS01000143">
    <property type="protein sequence ID" value="MBT9813480.1"/>
    <property type="molecule type" value="Genomic_DNA"/>
</dbReference>
<dbReference type="AlphaFoldDB" id="A0AA41FLC0"/>
<protein>
    <recommendedName>
        <fullName evidence="3">Carbohydrate kinase PfkB domain-containing protein</fullName>
    </recommendedName>
</protein>
<dbReference type="PANTHER" id="PTHR10584">
    <property type="entry name" value="SUGAR KINASE"/>
    <property type="match status" value="1"/>
</dbReference>
<dbReference type="Proteomes" id="UP000708338">
    <property type="component" value="Unassembled WGS sequence"/>
</dbReference>
<dbReference type="Pfam" id="PF00294">
    <property type="entry name" value="PfkB"/>
    <property type="match status" value="1"/>
</dbReference>
<dbReference type="GO" id="GO:0016301">
    <property type="term" value="F:kinase activity"/>
    <property type="evidence" value="ECO:0007669"/>
    <property type="project" value="UniProtKB-KW"/>
</dbReference>
<evidence type="ECO:0000256" key="1">
    <source>
        <dbReference type="ARBA" id="ARBA00022679"/>
    </source>
</evidence>
<evidence type="ECO:0000313" key="4">
    <source>
        <dbReference type="EMBL" id="MBT9813480.1"/>
    </source>
</evidence>
<sequence>MIHEKISKGNYVIAIGAAAFDEYYTTDTWPQEGGKTMVEYKEDMIGGMIPNAACVFAGYGIETYLVDTLKSNSRKTEMIVEDLKAHGLHTELIRYRDDIPDARTIIILTGRERTILVVEPHKPMLDIKDSELDLFRNASYLYTTPVELKNIRNYMEFLDDMKAHQVKLAFDIEESTVDTCDRSLIYRADVLFFNEFGFRKIKGNRSETETLSEMFEKGVEIATITLGEKGSFTATKDGSFRTAALKQDVVDTTGAGDTFNSSFITYLLMGKSIKEAALFANTAGGYSVTQYGPKGGVNELSFIENLVTKLDQSYGRETRWDRKF</sequence>
<dbReference type="InterPro" id="IPR029056">
    <property type="entry name" value="Ribokinase-like"/>
</dbReference>